<dbReference type="GO" id="GO:0016020">
    <property type="term" value="C:membrane"/>
    <property type="evidence" value="ECO:0007669"/>
    <property type="project" value="UniProtKB-SubCell"/>
</dbReference>
<dbReference type="SUPFAM" id="SSF144091">
    <property type="entry name" value="Rhomboid-like"/>
    <property type="match status" value="1"/>
</dbReference>
<keyword evidence="3 8" id="KW-0812">Transmembrane</keyword>
<evidence type="ECO:0000256" key="7">
    <source>
        <dbReference type="SAM" id="MobiDB-lite"/>
    </source>
</evidence>
<keyword evidence="6 8" id="KW-0472">Membrane</keyword>
<evidence type="ECO:0000256" key="4">
    <source>
        <dbReference type="ARBA" id="ARBA00022801"/>
    </source>
</evidence>
<evidence type="ECO:0000256" key="1">
    <source>
        <dbReference type="ARBA" id="ARBA00004141"/>
    </source>
</evidence>
<dbReference type="InterPro" id="IPR050925">
    <property type="entry name" value="Rhomboid_protease_S54"/>
</dbReference>
<evidence type="ECO:0000256" key="3">
    <source>
        <dbReference type="ARBA" id="ARBA00022692"/>
    </source>
</evidence>
<evidence type="ECO:0000313" key="11">
    <source>
        <dbReference type="EMBL" id="RPE13725.1"/>
    </source>
</evidence>
<feature type="transmembrane region" description="Helical" evidence="8">
    <location>
        <begin position="204"/>
        <end position="222"/>
    </location>
</feature>
<dbReference type="GO" id="GO:0004252">
    <property type="term" value="F:serine-type endopeptidase activity"/>
    <property type="evidence" value="ECO:0007669"/>
    <property type="project" value="InterPro"/>
</dbReference>
<evidence type="ECO:0000259" key="10">
    <source>
        <dbReference type="Pfam" id="PF20216"/>
    </source>
</evidence>
<dbReference type="OrthoDB" id="680602at2"/>
<evidence type="ECO:0000256" key="2">
    <source>
        <dbReference type="ARBA" id="ARBA00009045"/>
    </source>
</evidence>
<comment type="similarity">
    <text evidence="2">Belongs to the peptidase S54 family.</text>
</comment>
<feature type="compositionally biased region" description="Basic and acidic residues" evidence="7">
    <location>
        <begin position="298"/>
        <end position="315"/>
    </location>
</feature>
<dbReference type="Proteomes" id="UP000278351">
    <property type="component" value="Unassembled WGS sequence"/>
</dbReference>
<feature type="transmembrane region" description="Helical" evidence="8">
    <location>
        <begin position="21"/>
        <end position="42"/>
    </location>
</feature>
<feature type="transmembrane region" description="Helical" evidence="8">
    <location>
        <begin position="172"/>
        <end position="192"/>
    </location>
</feature>
<dbReference type="PANTHER" id="PTHR43731:SF14">
    <property type="entry name" value="PRESENILIN-ASSOCIATED RHOMBOID-LIKE PROTEIN, MITOCHONDRIAL"/>
    <property type="match status" value="1"/>
</dbReference>
<dbReference type="InterPro" id="IPR035952">
    <property type="entry name" value="Rhomboid-like_sf"/>
</dbReference>
<dbReference type="InterPro" id="IPR022764">
    <property type="entry name" value="Peptidase_S54_rhomboid_dom"/>
</dbReference>
<accession>A0A3N4Q2C2</accession>
<evidence type="ECO:0000256" key="5">
    <source>
        <dbReference type="ARBA" id="ARBA00022989"/>
    </source>
</evidence>
<comment type="subcellular location">
    <subcellularLocation>
        <location evidence="1">Membrane</location>
        <topology evidence="1">Multi-pass membrane protein</topology>
    </subcellularLocation>
</comment>
<gene>
    <name evidence="11" type="ORF">EGT74_09490</name>
</gene>
<dbReference type="AlphaFoldDB" id="A0A3N4Q2C2"/>
<keyword evidence="12" id="KW-1185">Reference proteome</keyword>
<dbReference type="Pfam" id="PF20216">
    <property type="entry name" value="DUF6576"/>
    <property type="match status" value="1"/>
</dbReference>
<feature type="transmembrane region" description="Helical" evidence="8">
    <location>
        <begin position="80"/>
        <end position="103"/>
    </location>
</feature>
<feature type="transmembrane region" description="Helical" evidence="8">
    <location>
        <begin position="140"/>
        <end position="160"/>
    </location>
</feature>
<dbReference type="Gene3D" id="1.20.1540.10">
    <property type="entry name" value="Rhomboid-like"/>
    <property type="match status" value="1"/>
</dbReference>
<evidence type="ECO:0000256" key="8">
    <source>
        <dbReference type="SAM" id="Phobius"/>
    </source>
</evidence>
<dbReference type="GO" id="GO:0006508">
    <property type="term" value="P:proteolysis"/>
    <property type="evidence" value="ECO:0007669"/>
    <property type="project" value="UniProtKB-KW"/>
</dbReference>
<feature type="region of interest" description="Disordered" evidence="7">
    <location>
        <begin position="296"/>
        <end position="315"/>
    </location>
</feature>
<feature type="transmembrane region" description="Helical" evidence="8">
    <location>
        <begin position="115"/>
        <end position="134"/>
    </location>
</feature>
<dbReference type="Pfam" id="PF01694">
    <property type="entry name" value="Rhomboid"/>
    <property type="match status" value="1"/>
</dbReference>
<feature type="domain" description="DUF6576" evidence="10">
    <location>
        <begin position="278"/>
        <end position="309"/>
    </location>
</feature>
<name>A0A3N4Q2C2_9BACT</name>
<dbReference type="EMBL" id="RPDH01000001">
    <property type="protein sequence ID" value="RPE13725.1"/>
    <property type="molecule type" value="Genomic_DNA"/>
</dbReference>
<evidence type="ECO:0000313" key="12">
    <source>
        <dbReference type="Proteomes" id="UP000278351"/>
    </source>
</evidence>
<feature type="domain" description="Peptidase S54 rhomboid" evidence="9">
    <location>
        <begin position="72"/>
        <end position="220"/>
    </location>
</feature>
<dbReference type="InterPro" id="IPR046483">
    <property type="entry name" value="DUF6576"/>
</dbReference>
<keyword evidence="5 8" id="KW-1133">Transmembrane helix</keyword>
<sequence>MQVAEKERMPRLSLGEERNMVTQLLLLNITVFILLFFIKIIYQMENTGLAAFERDIMANTQFPADPKVLLTKPWTPLTAMFAHTGFWDVFSNLVWLFCFGSILQNIGGFRLIVPVYLFGGLSGMAFFMAGINLVPGLRVYIPSGSIIGAGAGVMAMAVGVTTLAPRHRVFPLLLKGGIPVWVLSVVFLALHITSLATSDRYPSIAGSLFLLGGAFMGFMFIAQYKKGRNWGAPVNKVIFNAGHIFHPKEQKEILKEEYLEPSKPTATTPFQKVGTVPEHKLNELLDKINDQGLQSLTPEERETLLRASKENGEDY</sequence>
<protein>
    <submittedName>
        <fullName evidence="11">Rhomboid family intramembrane serine protease</fullName>
    </submittedName>
</protein>
<evidence type="ECO:0000259" key="9">
    <source>
        <dbReference type="Pfam" id="PF01694"/>
    </source>
</evidence>
<dbReference type="PANTHER" id="PTHR43731">
    <property type="entry name" value="RHOMBOID PROTEASE"/>
    <property type="match status" value="1"/>
</dbReference>
<evidence type="ECO:0000256" key="6">
    <source>
        <dbReference type="ARBA" id="ARBA00023136"/>
    </source>
</evidence>
<keyword evidence="11" id="KW-0645">Protease</keyword>
<organism evidence="11 12">
    <name type="scientific">Chitinophaga lutea</name>
    <dbReference type="NCBI Taxonomy" id="2488634"/>
    <lineage>
        <taxon>Bacteria</taxon>
        <taxon>Pseudomonadati</taxon>
        <taxon>Bacteroidota</taxon>
        <taxon>Chitinophagia</taxon>
        <taxon>Chitinophagales</taxon>
        <taxon>Chitinophagaceae</taxon>
        <taxon>Chitinophaga</taxon>
    </lineage>
</organism>
<comment type="caution">
    <text evidence="11">The sequence shown here is derived from an EMBL/GenBank/DDBJ whole genome shotgun (WGS) entry which is preliminary data.</text>
</comment>
<proteinExistence type="inferred from homology"/>
<keyword evidence="4" id="KW-0378">Hydrolase</keyword>
<dbReference type="RefSeq" id="WP_123846244.1">
    <property type="nucleotide sequence ID" value="NZ_RPDH01000001.1"/>
</dbReference>
<reference evidence="11 12" key="1">
    <citation type="submission" date="2018-11" db="EMBL/GenBank/DDBJ databases">
        <title>Chitinophaga lutea sp.nov., isolate from arsenic contaminated soil.</title>
        <authorList>
            <person name="Zong Y."/>
        </authorList>
    </citation>
    <scope>NUCLEOTIDE SEQUENCE [LARGE SCALE GENOMIC DNA]</scope>
    <source>
        <strain evidence="11 12">ZY74</strain>
    </source>
</reference>